<organism evidence="1 2">
    <name type="scientific">Chamaesiphon minutus (strain ATCC 27169 / PCC 6605)</name>
    <dbReference type="NCBI Taxonomy" id="1173020"/>
    <lineage>
        <taxon>Bacteria</taxon>
        <taxon>Bacillati</taxon>
        <taxon>Cyanobacteriota</taxon>
        <taxon>Cyanophyceae</taxon>
        <taxon>Gomontiellales</taxon>
        <taxon>Chamaesiphonaceae</taxon>
        <taxon>Chamaesiphon</taxon>
    </lineage>
</organism>
<dbReference type="eggNOG" id="ENOG5032T0D">
    <property type="taxonomic scope" value="Bacteria"/>
</dbReference>
<dbReference type="STRING" id="1173020.Cha6605_0219"/>
<dbReference type="AlphaFoldDB" id="K9UAR2"/>
<dbReference type="EMBL" id="CP003600">
    <property type="protein sequence ID" value="AFY91521.1"/>
    <property type="molecule type" value="Genomic_DNA"/>
</dbReference>
<evidence type="ECO:0008006" key="3">
    <source>
        <dbReference type="Google" id="ProtNLM"/>
    </source>
</evidence>
<reference evidence="1 2" key="1">
    <citation type="submission" date="2012-05" db="EMBL/GenBank/DDBJ databases">
        <title>Finished chromosome of genome of Chamaesiphon sp. PCC 6605.</title>
        <authorList>
            <consortium name="US DOE Joint Genome Institute"/>
            <person name="Gugger M."/>
            <person name="Coursin T."/>
            <person name="Rippka R."/>
            <person name="Tandeau De Marsac N."/>
            <person name="Huntemann M."/>
            <person name="Wei C.-L."/>
            <person name="Han J."/>
            <person name="Detter J.C."/>
            <person name="Han C."/>
            <person name="Tapia R."/>
            <person name="Chen A."/>
            <person name="Kyrpides N."/>
            <person name="Mavromatis K."/>
            <person name="Markowitz V."/>
            <person name="Szeto E."/>
            <person name="Ivanova N."/>
            <person name="Pagani I."/>
            <person name="Pati A."/>
            <person name="Goodwin L."/>
            <person name="Nordberg H.P."/>
            <person name="Cantor M.N."/>
            <person name="Hua S.X."/>
            <person name="Woyke T."/>
            <person name="Kerfeld C.A."/>
        </authorList>
    </citation>
    <scope>NUCLEOTIDE SEQUENCE [LARGE SCALE GENOMIC DNA]</scope>
    <source>
        <strain evidence="2">ATCC 27169 / PCC 6605</strain>
    </source>
</reference>
<gene>
    <name evidence="1" type="ORF">Cha6605_0219</name>
</gene>
<accession>K9UAR2</accession>
<dbReference type="HOGENOM" id="CLU_174883_0_0_3"/>
<evidence type="ECO:0000313" key="2">
    <source>
        <dbReference type="Proteomes" id="UP000010366"/>
    </source>
</evidence>
<dbReference type="RefSeq" id="WP_015157716.1">
    <property type="nucleotide sequence ID" value="NC_019697.1"/>
</dbReference>
<sequence>MLPQPIIAIVMAKRQLPETTARVRVTHHSWQFGKVVGEVSAGDFCWDFQWCCREGNLELIVEPALGRALIQDALGRFLKQWDYQLEAGGDYEFTVRAKF</sequence>
<dbReference type="Pfam" id="PF11344">
    <property type="entry name" value="DUF3146"/>
    <property type="match status" value="1"/>
</dbReference>
<protein>
    <recommendedName>
        <fullName evidence="3">DUF3146 domain-containing protein</fullName>
    </recommendedName>
</protein>
<keyword evidence="2" id="KW-1185">Reference proteome</keyword>
<dbReference type="Proteomes" id="UP000010366">
    <property type="component" value="Chromosome"/>
</dbReference>
<dbReference type="KEGG" id="cmp:Cha6605_0219"/>
<evidence type="ECO:0000313" key="1">
    <source>
        <dbReference type="EMBL" id="AFY91521.1"/>
    </source>
</evidence>
<name>K9UAR2_CHAP6</name>
<proteinExistence type="predicted"/>
<dbReference type="InterPro" id="IPR021492">
    <property type="entry name" value="DUF3146"/>
</dbReference>